<protein>
    <submittedName>
        <fullName evidence="2">Pyridoxamine 5'-phosphate oxidase-related, FMN-binding protein</fullName>
    </submittedName>
</protein>
<dbReference type="Proteomes" id="UP000053675">
    <property type="component" value="Unassembled WGS sequence"/>
</dbReference>
<dbReference type="InterPro" id="IPR012349">
    <property type="entry name" value="Split_barrel_FMN-bd"/>
</dbReference>
<name>A0A084U5Q9_9HYPH</name>
<dbReference type="EMBL" id="JMQM01000002">
    <property type="protein sequence ID" value="KFB08295.1"/>
    <property type="molecule type" value="Genomic_DNA"/>
</dbReference>
<dbReference type="PATRIC" id="fig|472175.3.peg.2537"/>
<evidence type="ECO:0000259" key="1">
    <source>
        <dbReference type="Pfam" id="PF16242"/>
    </source>
</evidence>
<evidence type="ECO:0000313" key="3">
    <source>
        <dbReference type="Proteomes" id="UP000053675"/>
    </source>
</evidence>
<dbReference type="PANTHER" id="PTHR34818:SF1">
    <property type="entry name" value="PROTEIN BLI-3"/>
    <property type="match status" value="1"/>
</dbReference>
<proteinExistence type="predicted"/>
<dbReference type="PANTHER" id="PTHR34818">
    <property type="entry name" value="PROTEIN BLI-3"/>
    <property type="match status" value="1"/>
</dbReference>
<dbReference type="STRING" id="472175.EL18_02544"/>
<reference evidence="2 3" key="1">
    <citation type="submission" date="2014-05" db="EMBL/GenBank/DDBJ databases">
        <title>Draft Genome Sequence of Nitratireductor basaltis Strain UMTGB225, A Marine Bacterium Isolated from Green Barrel Tunicate.</title>
        <authorList>
            <person name="Gan H.Y."/>
        </authorList>
    </citation>
    <scope>NUCLEOTIDE SEQUENCE [LARGE SCALE GENOMIC DNA]</scope>
    <source>
        <strain evidence="2 3">UMTGB225</strain>
    </source>
</reference>
<dbReference type="InterPro" id="IPR038725">
    <property type="entry name" value="YdaG_split_barrel_FMN-bd"/>
</dbReference>
<dbReference type="Gene3D" id="2.30.110.10">
    <property type="entry name" value="Electron Transport, Fmn-binding Protein, Chain A"/>
    <property type="match status" value="1"/>
</dbReference>
<dbReference type="eggNOG" id="COG3871">
    <property type="taxonomic scope" value="Bacteria"/>
</dbReference>
<accession>A0A084U5Q9</accession>
<dbReference type="InterPro" id="IPR052917">
    <property type="entry name" value="Stress-Dev_Protein"/>
</dbReference>
<feature type="domain" description="General stress protein FMN-binding split barrel" evidence="1">
    <location>
        <begin position="6"/>
        <end position="150"/>
    </location>
</feature>
<sequence>MTTHKDIAHVWDMVENIGICMLVSREGEVMRSRPMAAYFDREEEMLYFLTDVASHKDEEIARNPHVTLAFADTSKQDYVSLTGLAEISNDREKIRELWATPAKAWWDSPDDPSIRVLKITPQDAQYWDGPGTAVAYFKMAAAAFTSAKPDLGESRKVDFKGH</sequence>
<organism evidence="2 3">
    <name type="scientific">Nitratireductor basaltis</name>
    <dbReference type="NCBI Taxonomy" id="472175"/>
    <lineage>
        <taxon>Bacteria</taxon>
        <taxon>Pseudomonadati</taxon>
        <taxon>Pseudomonadota</taxon>
        <taxon>Alphaproteobacteria</taxon>
        <taxon>Hyphomicrobiales</taxon>
        <taxon>Phyllobacteriaceae</taxon>
        <taxon>Nitratireductor</taxon>
    </lineage>
</organism>
<keyword evidence="3" id="KW-1185">Reference proteome</keyword>
<dbReference type="RefSeq" id="WP_036484859.1">
    <property type="nucleotide sequence ID" value="NZ_JMQM01000002.1"/>
</dbReference>
<evidence type="ECO:0000313" key="2">
    <source>
        <dbReference type="EMBL" id="KFB08295.1"/>
    </source>
</evidence>
<dbReference type="Pfam" id="PF16242">
    <property type="entry name" value="Pyrid_ox_like"/>
    <property type="match status" value="1"/>
</dbReference>
<dbReference type="SUPFAM" id="SSF50475">
    <property type="entry name" value="FMN-binding split barrel"/>
    <property type="match status" value="1"/>
</dbReference>
<comment type="caution">
    <text evidence="2">The sequence shown here is derived from an EMBL/GenBank/DDBJ whole genome shotgun (WGS) entry which is preliminary data.</text>
</comment>
<dbReference type="OrthoDB" id="1432662at2"/>
<gene>
    <name evidence="2" type="ORF">EL18_02544</name>
</gene>
<dbReference type="AlphaFoldDB" id="A0A084U5Q9"/>